<reference evidence="1 2" key="2">
    <citation type="submission" date="2018-11" db="EMBL/GenBank/DDBJ databases">
        <authorList>
            <consortium name="Pathogen Informatics"/>
        </authorList>
    </citation>
    <scope>NUCLEOTIDE SEQUENCE [LARGE SCALE GENOMIC DNA]</scope>
</reference>
<dbReference type="WBParaSite" id="GPUH_0002699501-mRNA-1">
    <property type="protein sequence ID" value="GPUH_0002699501-mRNA-1"/>
    <property type="gene ID" value="GPUH_0002699501"/>
</dbReference>
<protein>
    <submittedName>
        <fullName evidence="3">F-box/LRR-repeat protein 12</fullName>
    </submittedName>
</protein>
<organism evidence="3">
    <name type="scientific">Gongylonema pulchrum</name>
    <dbReference type="NCBI Taxonomy" id="637853"/>
    <lineage>
        <taxon>Eukaryota</taxon>
        <taxon>Metazoa</taxon>
        <taxon>Ecdysozoa</taxon>
        <taxon>Nematoda</taxon>
        <taxon>Chromadorea</taxon>
        <taxon>Rhabditida</taxon>
        <taxon>Spirurina</taxon>
        <taxon>Spiruromorpha</taxon>
        <taxon>Spiruroidea</taxon>
        <taxon>Gongylonematidae</taxon>
        <taxon>Gongylonema</taxon>
    </lineage>
</organism>
<keyword evidence="2" id="KW-1185">Reference proteome</keyword>
<dbReference type="InterPro" id="IPR032675">
    <property type="entry name" value="LRR_dom_sf"/>
</dbReference>
<accession>A0A183F174</accession>
<evidence type="ECO:0000313" key="2">
    <source>
        <dbReference type="Proteomes" id="UP000271098"/>
    </source>
</evidence>
<evidence type="ECO:0000313" key="3">
    <source>
        <dbReference type="WBParaSite" id="GPUH_0002699501-mRNA-1"/>
    </source>
</evidence>
<reference evidence="3" key="1">
    <citation type="submission" date="2016-06" db="UniProtKB">
        <authorList>
            <consortium name="WormBaseParasite"/>
        </authorList>
    </citation>
    <scope>IDENTIFICATION</scope>
</reference>
<dbReference type="EMBL" id="UYRT01116257">
    <property type="protein sequence ID" value="VDN49743.1"/>
    <property type="molecule type" value="Genomic_DNA"/>
</dbReference>
<gene>
    <name evidence="1" type="ORF">GPUH_LOCUS26966</name>
</gene>
<proteinExistence type="predicted"/>
<dbReference type="AlphaFoldDB" id="A0A183F174"/>
<dbReference type="Proteomes" id="UP000271098">
    <property type="component" value="Unassembled WGS sequence"/>
</dbReference>
<sequence length="69" mass="7621">MVGATRPLKRLNLRIAALLDNSTEWFGTRALQALAYFPNLTHLSLWTCALPDNLPQILASSPLANNLTM</sequence>
<dbReference type="Gene3D" id="3.80.10.10">
    <property type="entry name" value="Ribonuclease Inhibitor"/>
    <property type="match status" value="1"/>
</dbReference>
<evidence type="ECO:0000313" key="1">
    <source>
        <dbReference type="EMBL" id="VDN49743.1"/>
    </source>
</evidence>
<name>A0A183F174_9BILA</name>
<dbReference type="SUPFAM" id="SSF52047">
    <property type="entry name" value="RNI-like"/>
    <property type="match status" value="1"/>
</dbReference>